<evidence type="ECO:0000256" key="2">
    <source>
        <dbReference type="SAM" id="MobiDB-lite"/>
    </source>
</evidence>
<comment type="caution">
    <text evidence="4">The sequence shown here is derived from an EMBL/GenBank/DDBJ whole genome shotgun (WGS) entry which is preliminary data.</text>
</comment>
<organism evidence="4 5">
    <name type="scientific">Buddleja alternifolia</name>
    <dbReference type="NCBI Taxonomy" id="168488"/>
    <lineage>
        <taxon>Eukaryota</taxon>
        <taxon>Viridiplantae</taxon>
        <taxon>Streptophyta</taxon>
        <taxon>Embryophyta</taxon>
        <taxon>Tracheophyta</taxon>
        <taxon>Spermatophyta</taxon>
        <taxon>Magnoliopsida</taxon>
        <taxon>eudicotyledons</taxon>
        <taxon>Gunneridae</taxon>
        <taxon>Pentapetalae</taxon>
        <taxon>asterids</taxon>
        <taxon>lamiids</taxon>
        <taxon>Lamiales</taxon>
        <taxon>Scrophulariaceae</taxon>
        <taxon>Buddlejeae</taxon>
        <taxon>Buddleja</taxon>
    </lineage>
</organism>
<feature type="domain" description="Remorin C-terminal" evidence="3">
    <location>
        <begin position="232"/>
        <end position="334"/>
    </location>
</feature>
<name>A0AAV6WEL3_9LAMI</name>
<dbReference type="Proteomes" id="UP000826271">
    <property type="component" value="Unassembled WGS sequence"/>
</dbReference>
<evidence type="ECO:0000259" key="3">
    <source>
        <dbReference type="Pfam" id="PF03763"/>
    </source>
</evidence>
<gene>
    <name evidence="4" type="ORF">BUALT_Bualt17G0077900</name>
</gene>
<evidence type="ECO:0000313" key="5">
    <source>
        <dbReference type="Proteomes" id="UP000826271"/>
    </source>
</evidence>
<dbReference type="PANTHER" id="PTHR31471:SF51">
    <property type="entry name" value="REMORIN FAMILY PROTEIN"/>
    <property type="match status" value="1"/>
</dbReference>
<dbReference type="AlphaFoldDB" id="A0AAV6WEL3"/>
<reference evidence="4" key="1">
    <citation type="submission" date="2019-10" db="EMBL/GenBank/DDBJ databases">
        <authorList>
            <person name="Zhang R."/>
            <person name="Pan Y."/>
            <person name="Wang J."/>
            <person name="Ma R."/>
            <person name="Yu S."/>
        </authorList>
    </citation>
    <scope>NUCLEOTIDE SEQUENCE</scope>
    <source>
        <strain evidence="4">LA-IB0</strain>
        <tissue evidence="4">Leaf</tissue>
    </source>
</reference>
<feature type="compositionally biased region" description="Basic and acidic residues" evidence="2">
    <location>
        <begin position="83"/>
        <end position="95"/>
    </location>
</feature>
<proteinExistence type="inferred from homology"/>
<feature type="compositionally biased region" description="Polar residues" evidence="2">
    <location>
        <begin position="46"/>
        <end position="61"/>
    </location>
</feature>
<feature type="compositionally biased region" description="Polar residues" evidence="2">
    <location>
        <begin position="143"/>
        <end position="160"/>
    </location>
</feature>
<feature type="region of interest" description="Disordered" evidence="2">
    <location>
        <begin position="82"/>
        <end position="237"/>
    </location>
</feature>
<feature type="compositionally biased region" description="Basic and acidic residues" evidence="2">
    <location>
        <begin position="206"/>
        <end position="218"/>
    </location>
</feature>
<comment type="similarity">
    <text evidence="1">Belongs to the remorin family.</text>
</comment>
<accession>A0AAV6WEL3</accession>
<protein>
    <recommendedName>
        <fullName evidence="3">Remorin C-terminal domain-containing protein</fullName>
    </recommendedName>
</protein>
<sequence length="339" mass="38081">MDILLKQTRARFYGTQHDNKEESSNTRDRKIPPQKTQSFRERKRSQSWIRRQFSRQMSSDYDISGADYPTAVAAAAYAIQSLEESKHRDKNERTYGHGKPLNKTKSNVEDDTGVPPEPLKSALKVSDEASKASYKDPDIKVPISTSTSKKMPEKGTSTAPSFKKRISFGETDANTSNKPEKPLRELAPPSMRRPPSFADKQLNITDNKKDESKLDRPPTPRPSATKPGPGDSQADAWQKEQMASINERCVCVCVCASVCKNVFESPINLSLMEKFQAELDKKRAKAMQNHRSEIERIEGIAGGAKAQAEENRRKEEFKVKEKANKIRSTGKIPATCLCF</sequence>
<dbReference type="EMBL" id="WHWC01000017">
    <property type="protein sequence ID" value="KAG8366421.1"/>
    <property type="molecule type" value="Genomic_DNA"/>
</dbReference>
<feature type="compositionally biased region" description="Basic and acidic residues" evidence="2">
    <location>
        <begin position="125"/>
        <end position="139"/>
    </location>
</feature>
<dbReference type="PANTHER" id="PTHR31471">
    <property type="entry name" value="OS02G0116800 PROTEIN"/>
    <property type="match status" value="1"/>
</dbReference>
<evidence type="ECO:0000313" key="4">
    <source>
        <dbReference type="EMBL" id="KAG8366421.1"/>
    </source>
</evidence>
<feature type="compositionally biased region" description="Basic and acidic residues" evidence="2">
    <location>
        <begin position="17"/>
        <end position="31"/>
    </location>
</feature>
<dbReference type="Pfam" id="PF03763">
    <property type="entry name" value="Remorin_C"/>
    <property type="match status" value="1"/>
</dbReference>
<evidence type="ECO:0000256" key="1">
    <source>
        <dbReference type="ARBA" id="ARBA00005711"/>
    </source>
</evidence>
<dbReference type="InterPro" id="IPR005516">
    <property type="entry name" value="Remorin_C"/>
</dbReference>
<keyword evidence="5" id="KW-1185">Reference proteome</keyword>
<feature type="region of interest" description="Disordered" evidence="2">
    <location>
        <begin position="1"/>
        <end position="62"/>
    </location>
</feature>